<protein>
    <recommendedName>
        <fullName evidence="3">Transposase</fullName>
    </recommendedName>
</protein>
<name>A0ABS1GJS7_9AQUI</name>
<dbReference type="EMBL" id="JAACYA010000002">
    <property type="protein sequence ID" value="MBK3333131.1"/>
    <property type="molecule type" value="Genomic_DNA"/>
</dbReference>
<evidence type="ECO:0000313" key="2">
    <source>
        <dbReference type="Proteomes" id="UP000772812"/>
    </source>
</evidence>
<comment type="caution">
    <text evidence="1">The sequence shown here is derived from an EMBL/GenBank/DDBJ whole genome shotgun (WGS) entry which is preliminary data.</text>
</comment>
<evidence type="ECO:0008006" key="3">
    <source>
        <dbReference type="Google" id="ProtNLM"/>
    </source>
</evidence>
<dbReference type="RefSeq" id="WP_200674556.1">
    <property type="nucleotide sequence ID" value="NZ_JAACYA010000002.1"/>
</dbReference>
<organism evidence="1 2">
    <name type="scientific">Persephonella atlantica</name>
    <dbReference type="NCBI Taxonomy" id="2699429"/>
    <lineage>
        <taxon>Bacteria</taxon>
        <taxon>Pseudomonadati</taxon>
        <taxon>Aquificota</taxon>
        <taxon>Aquificia</taxon>
        <taxon>Aquificales</taxon>
        <taxon>Hydrogenothermaceae</taxon>
        <taxon>Persephonella</taxon>
    </lineage>
</organism>
<reference evidence="1 2" key="1">
    <citation type="journal article" date="2021" name="Syst. Appl. Microbiol.">
        <title>Persephonella atlantica sp. nov.: How to adapt to physico-chemical gradients in high temperature hydrothermal habitats.</title>
        <authorList>
            <person name="Francois D.X."/>
            <person name="Godfroy A."/>
            <person name="Mathien C."/>
            <person name="Aube J."/>
            <person name="Cathalot C."/>
            <person name="Lesongeur F."/>
            <person name="L'Haridon S."/>
            <person name="Philippon X."/>
            <person name="Roussel E.G."/>
        </authorList>
    </citation>
    <scope>NUCLEOTIDE SEQUENCE [LARGE SCALE GENOMIC DNA]</scope>
    <source>
        <strain evidence="1 2">MO1340</strain>
    </source>
</reference>
<proteinExistence type="predicted"/>
<accession>A0ABS1GJS7</accession>
<keyword evidence="2" id="KW-1185">Reference proteome</keyword>
<evidence type="ECO:0000313" key="1">
    <source>
        <dbReference type="EMBL" id="MBK3333131.1"/>
    </source>
</evidence>
<dbReference type="Proteomes" id="UP000772812">
    <property type="component" value="Unassembled WGS sequence"/>
</dbReference>
<gene>
    <name evidence="1" type="ORF">GWK41_08615</name>
</gene>
<sequence>MRKILKVKKETDSNSKRVLRENSQKMKTQIFTANFKYDKELGLIFEREELGEVL</sequence>